<comment type="subcellular location">
    <subcellularLocation>
        <location evidence="1">Membrane</location>
        <topology evidence="1">Multi-pass membrane protein</topology>
    </subcellularLocation>
</comment>
<dbReference type="PANTHER" id="PTHR11785:SF512">
    <property type="entry name" value="SOBREMESA, ISOFORM B"/>
    <property type="match status" value="1"/>
</dbReference>
<keyword evidence="2 5" id="KW-0812">Transmembrane</keyword>
<dbReference type="AlphaFoldDB" id="A0A934RH66"/>
<feature type="transmembrane region" description="Helical" evidence="5">
    <location>
        <begin position="401"/>
        <end position="418"/>
    </location>
</feature>
<dbReference type="InterPro" id="IPR002293">
    <property type="entry name" value="AA/rel_permease1"/>
</dbReference>
<name>A0A934RH66_9BACT</name>
<evidence type="ECO:0000256" key="1">
    <source>
        <dbReference type="ARBA" id="ARBA00004141"/>
    </source>
</evidence>
<feature type="transmembrane region" description="Helical" evidence="5">
    <location>
        <begin position="223"/>
        <end position="243"/>
    </location>
</feature>
<proteinExistence type="predicted"/>
<keyword evidence="3 5" id="KW-1133">Transmembrane helix</keyword>
<dbReference type="PANTHER" id="PTHR11785">
    <property type="entry name" value="AMINO ACID TRANSPORTER"/>
    <property type="match status" value="1"/>
</dbReference>
<feature type="transmembrane region" description="Helical" evidence="5">
    <location>
        <begin position="40"/>
        <end position="61"/>
    </location>
</feature>
<dbReference type="Pfam" id="PF13520">
    <property type="entry name" value="AA_permease_2"/>
    <property type="match status" value="1"/>
</dbReference>
<evidence type="ECO:0000256" key="4">
    <source>
        <dbReference type="ARBA" id="ARBA00023136"/>
    </source>
</evidence>
<sequence>MRSPGSYAATSLVVASMVGTGAFTSLGYQLFDLDSGPQILLLWLIGGIIALCGALCYAAIAKALPQSGGEHHFLGELYHPSLGFMAGVLSAISGFAAPTAITAMAFGAYLHSAIPGIHPMLAGITVIIIGTAAHMASATTSARVQTAATGLKLALIVAFLIAAIILPGKGDIRWAIEPATDLDRILQPGFAIALIYVLYAYSGWNAAVYGLEEWKQPTVTVRRALIIGTSLVTVLYIALQAAFLHAAPVSELRGVIEIGHVAATSLFGEKAAAPIAGLFALGLFASVSAMLWAGPRVLAAMGRSTPALSTFTPKSGVPRVALYFQMSLALVLVTSTGFASLVTYTLIGLTLSTMLTVAGVFILHRRSPETMPRILLLPATIFLAMTAFIVVRSITTEPVPSLIGIGTLLITAALWFPLHQKRS</sequence>
<reference evidence="6" key="1">
    <citation type="submission" date="2021-01" db="EMBL/GenBank/DDBJ databases">
        <title>Modified the classification status of verrucomicrobia.</title>
        <authorList>
            <person name="Feng X."/>
        </authorList>
    </citation>
    <scope>NUCLEOTIDE SEQUENCE</scope>
    <source>
        <strain evidence="6">KCTC 22201</strain>
    </source>
</reference>
<dbReference type="PIRSF" id="PIRSF006060">
    <property type="entry name" value="AA_transporter"/>
    <property type="match status" value="1"/>
</dbReference>
<dbReference type="Gene3D" id="1.20.1740.10">
    <property type="entry name" value="Amino acid/polyamine transporter I"/>
    <property type="match status" value="1"/>
</dbReference>
<evidence type="ECO:0000313" key="7">
    <source>
        <dbReference type="Proteomes" id="UP000658278"/>
    </source>
</evidence>
<keyword evidence="4 5" id="KW-0472">Membrane</keyword>
<feature type="transmembrane region" description="Helical" evidence="5">
    <location>
        <begin position="320"/>
        <end position="338"/>
    </location>
</feature>
<protein>
    <submittedName>
        <fullName evidence="6">Amino acid permease</fullName>
    </submittedName>
</protein>
<comment type="caution">
    <text evidence="6">The sequence shown here is derived from an EMBL/GenBank/DDBJ whole genome shotgun (WGS) entry which is preliminary data.</text>
</comment>
<evidence type="ECO:0000256" key="5">
    <source>
        <dbReference type="SAM" id="Phobius"/>
    </source>
</evidence>
<feature type="transmembrane region" description="Helical" evidence="5">
    <location>
        <begin position="150"/>
        <end position="168"/>
    </location>
</feature>
<evidence type="ECO:0000256" key="2">
    <source>
        <dbReference type="ARBA" id="ARBA00022692"/>
    </source>
</evidence>
<dbReference type="GO" id="GO:0016020">
    <property type="term" value="C:membrane"/>
    <property type="evidence" value="ECO:0007669"/>
    <property type="project" value="UniProtKB-SubCell"/>
</dbReference>
<keyword evidence="7" id="KW-1185">Reference proteome</keyword>
<accession>A0A934RH66</accession>
<dbReference type="Proteomes" id="UP000658278">
    <property type="component" value="Unassembled WGS sequence"/>
</dbReference>
<evidence type="ECO:0000256" key="3">
    <source>
        <dbReference type="ARBA" id="ARBA00022989"/>
    </source>
</evidence>
<dbReference type="EMBL" id="JAENII010000013">
    <property type="protein sequence ID" value="MBK1828456.1"/>
    <property type="molecule type" value="Genomic_DNA"/>
</dbReference>
<feature type="transmembrane region" description="Helical" evidence="5">
    <location>
        <begin position="375"/>
        <end position="395"/>
    </location>
</feature>
<organism evidence="6 7">
    <name type="scientific">Haloferula rosea</name>
    <dbReference type="NCBI Taxonomy" id="490093"/>
    <lineage>
        <taxon>Bacteria</taxon>
        <taxon>Pseudomonadati</taxon>
        <taxon>Verrucomicrobiota</taxon>
        <taxon>Verrucomicrobiia</taxon>
        <taxon>Verrucomicrobiales</taxon>
        <taxon>Verrucomicrobiaceae</taxon>
        <taxon>Haloferula</taxon>
    </lineage>
</organism>
<feature type="transmembrane region" description="Helical" evidence="5">
    <location>
        <begin position="275"/>
        <end position="299"/>
    </location>
</feature>
<gene>
    <name evidence="6" type="ORF">JIN81_15590</name>
</gene>
<feature type="transmembrane region" description="Helical" evidence="5">
    <location>
        <begin position="188"/>
        <end position="211"/>
    </location>
</feature>
<evidence type="ECO:0000313" key="6">
    <source>
        <dbReference type="EMBL" id="MBK1828456.1"/>
    </source>
</evidence>
<dbReference type="RefSeq" id="WP_200281884.1">
    <property type="nucleotide sequence ID" value="NZ_JAENII010000013.1"/>
</dbReference>
<feature type="transmembrane region" description="Helical" evidence="5">
    <location>
        <begin position="116"/>
        <end position="138"/>
    </location>
</feature>
<feature type="transmembrane region" description="Helical" evidence="5">
    <location>
        <begin position="82"/>
        <end position="110"/>
    </location>
</feature>
<dbReference type="InterPro" id="IPR050598">
    <property type="entry name" value="AminoAcid_Transporter"/>
</dbReference>
<feature type="transmembrane region" description="Helical" evidence="5">
    <location>
        <begin position="7"/>
        <end position="28"/>
    </location>
</feature>
<dbReference type="GO" id="GO:0015179">
    <property type="term" value="F:L-amino acid transmembrane transporter activity"/>
    <property type="evidence" value="ECO:0007669"/>
    <property type="project" value="TreeGrafter"/>
</dbReference>
<feature type="transmembrane region" description="Helical" evidence="5">
    <location>
        <begin position="344"/>
        <end position="363"/>
    </location>
</feature>